<keyword evidence="3" id="KW-1185">Reference proteome</keyword>
<dbReference type="EMBL" id="NPMS01000001">
    <property type="protein sequence ID" value="OZU89673.1"/>
    <property type="molecule type" value="Genomic_DNA"/>
</dbReference>
<keyword evidence="1" id="KW-0472">Membrane</keyword>
<organism evidence="2 3">
    <name type="scientific">Virgibacillus indicus</name>
    <dbReference type="NCBI Taxonomy" id="2024554"/>
    <lineage>
        <taxon>Bacteria</taxon>
        <taxon>Bacillati</taxon>
        <taxon>Bacillota</taxon>
        <taxon>Bacilli</taxon>
        <taxon>Bacillales</taxon>
        <taxon>Bacillaceae</taxon>
        <taxon>Virgibacillus</taxon>
    </lineage>
</organism>
<dbReference type="RefSeq" id="WP_094883274.1">
    <property type="nucleotide sequence ID" value="NZ_NPMS01000001.1"/>
</dbReference>
<dbReference type="AlphaFoldDB" id="A0A265NCD7"/>
<keyword evidence="1" id="KW-0812">Transmembrane</keyword>
<dbReference type="Proteomes" id="UP000216498">
    <property type="component" value="Unassembled WGS sequence"/>
</dbReference>
<evidence type="ECO:0000313" key="3">
    <source>
        <dbReference type="Proteomes" id="UP000216498"/>
    </source>
</evidence>
<gene>
    <name evidence="2" type="ORF">CIL03_00600</name>
</gene>
<comment type="caution">
    <text evidence="2">The sequence shown here is derived from an EMBL/GenBank/DDBJ whole genome shotgun (WGS) entry which is preliminary data.</text>
</comment>
<protein>
    <submittedName>
        <fullName evidence="2">Uncharacterized protein</fullName>
    </submittedName>
</protein>
<reference evidence="2 3" key="1">
    <citation type="submission" date="2017-08" db="EMBL/GenBank/DDBJ databases">
        <title>Virgibacillus indicus sp. nov. and Virgibacillus profoundi sp. nov, two moderately halophilic bacteria isolated from marine sediment by using the Microfluidic Streak Plate.</title>
        <authorList>
            <person name="Xu B."/>
            <person name="Hu B."/>
            <person name="Wang J."/>
            <person name="Zhu Y."/>
            <person name="Huang L."/>
            <person name="Du W."/>
            <person name="Huang Y."/>
        </authorList>
    </citation>
    <scope>NUCLEOTIDE SEQUENCE [LARGE SCALE GENOMIC DNA]</scope>
    <source>
        <strain evidence="2 3">IO3-P2-C2</strain>
    </source>
</reference>
<keyword evidence="1" id="KW-1133">Transmembrane helix</keyword>
<evidence type="ECO:0000256" key="1">
    <source>
        <dbReference type="SAM" id="Phobius"/>
    </source>
</evidence>
<proteinExistence type="predicted"/>
<evidence type="ECO:0000313" key="2">
    <source>
        <dbReference type="EMBL" id="OZU89673.1"/>
    </source>
</evidence>
<feature type="transmembrane region" description="Helical" evidence="1">
    <location>
        <begin position="28"/>
        <end position="54"/>
    </location>
</feature>
<sequence>MIATLISAIFMMEDVLVKRNTKLDYSSIILSIIVFPLFIFGLSMAILALIEFALTTFINEKK</sequence>
<name>A0A265NCD7_9BACI</name>
<accession>A0A265NCD7</accession>